<dbReference type="GO" id="GO:0005524">
    <property type="term" value="F:ATP binding"/>
    <property type="evidence" value="ECO:0007669"/>
    <property type="project" value="UniProtKB-UniRule"/>
</dbReference>
<dbReference type="Proteomes" id="UP001219518">
    <property type="component" value="Unassembled WGS sequence"/>
</dbReference>
<gene>
    <name evidence="11" type="ORF">KUF71_012282</name>
</gene>
<comment type="subcellular location">
    <subcellularLocation>
        <location evidence="1">Cytoplasm</location>
        <location evidence="1">Cytoskeleton</location>
    </subcellularLocation>
</comment>
<evidence type="ECO:0000256" key="6">
    <source>
        <dbReference type="ARBA" id="ARBA00023212"/>
    </source>
</evidence>
<dbReference type="SMART" id="SM00129">
    <property type="entry name" value="KISc"/>
    <property type="match status" value="1"/>
</dbReference>
<feature type="compositionally biased region" description="Polar residues" evidence="9">
    <location>
        <begin position="540"/>
        <end position="549"/>
    </location>
</feature>
<evidence type="ECO:0000256" key="5">
    <source>
        <dbReference type="ARBA" id="ARBA00023054"/>
    </source>
</evidence>
<keyword evidence="12" id="KW-1185">Reference proteome</keyword>
<organism evidence="11 12">
    <name type="scientific">Frankliniella fusca</name>
    <dbReference type="NCBI Taxonomy" id="407009"/>
    <lineage>
        <taxon>Eukaryota</taxon>
        <taxon>Metazoa</taxon>
        <taxon>Ecdysozoa</taxon>
        <taxon>Arthropoda</taxon>
        <taxon>Hexapoda</taxon>
        <taxon>Insecta</taxon>
        <taxon>Pterygota</taxon>
        <taxon>Neoptera</taxon>
        <taxon>Paraneoptera</taxon>
        <taxon>Thysanoptera</taxon>
        <taxon>Terebrantia</taxon>
        <taxon>Thripoidea</taxon>
        <taxon>Thripidae</taxon>
        <taxon>Frankliniella</taxon>
    </lineage>
</organism>
<proteinExistence type="inferred from homology"/>
<evidence type="ECO:0000256" key="7">
    <source>
        <dbReference type="PROSITE-ProRule" id="PRU00283"/>
    </source>
</evidence>
<dbReference type="InterPro" id="IPR010994">
    <property type="entry name" value="RuvA_2-like"/>
</dbReference>
<feature type="region of interest" description="Disordered" evidence="9">
    <location>
        <begin position="363"/>
        <end position="407"/>
    </location>
</feature>
<dbReference type="AlphaFoldDB" id="A0AAE1HPG1"/>
<dbReference type="GO" id="GO:0005875">
    <property type="term" value="C:microtubule associated complex"/>
    <property type="evidence" value="ECO:0007669"/>
    <property type="project" value="TreeGrafter"/>
</dbReference>
<keyword evidence="6" id="KW-0206">Cytoskeleton</keyword>
<dbReference type="GO" id="GO:0005874">
    <property type="term" value="C:microtubule"/>
    <property type="evidence" value="ECO:0007669"/>
    <property type="project" value="UniProtKB-KW"/>
</dbReference>
<dbReference type="GO" id="GO:0007018">
    <property type="term" value="P:microtubule-based movement"/>
    <property type="evidence" value="ECO:0007669"/>
    <property type="project" value="InterPro"/>
</dbReference>
<evidence type="ECO:0000256" key="1">
    <source>
        <dbReference type="ARBA" id="ARBA00004245"/>
    </source>
</evidence>
<keyword evidence="4 7" id="KW-0067">ATP-binding</keyword>
<name>A0AAE1HPG1_9NEOP</name>
<dbReference type="PRINTS" id="PR00380">
    <property type="entry name" value="KINESINHEAVY"/>
</dbReference>
<keyword evidence="3 7" id="KW-0547">Nucleotide-binding</keyword>
<dbReference type="InterPro" id="IPR027417">
    <property type="entry name" value="P-loop_NTPase"/>
</dbReference>
<evidence type="ECO:0000313" key="11">
    <source>
        <dbReference type="EMBL" id="KAK3924315.1"/>
    </source>
</evidence>
<evidence type="ECO:0000259" key="10">
    <source>
        <dbReference type="PROSITE" id="PS50067"/>
    </source>
</evidence>
<evidence type="ECO:0000256" key="2">
    <source>
        <dbReference type="ARBA" id="ARBA00022490"/>
    </source>
</evidence>
<dbReference type="GO" id="GO:0007052">
    <property type="term" value="P:mitotic spindle organization"/>
    <property type="evidence" value="ECO:0007669"/>
    <property type="project" value="TreeGrafter"/>
</dbReference>
<keyword evidence="5" id="KW-0175">Coiled coil</keyword>
<dbReference type="InterPro" id="IPR036961">
    <property type="entry name" value="Kinesin_motor_dom_sf"/>
</dbReference>
<dbReference type="GO" id="GO:0008017">
    <property type="term" value="F:microtubule binding"/>
    <property type="evidence" value="ECO:0007669"/>
    <property type="project" value="InterPro"/>
</dbReference>
<keyword evidence="8" id="KW-0493">Microtubule</keyword>
<feature type="region of interest" description="Disordered" evidence="9">
    <location>
        <begin position="528"/>
        <end position="549"/>
    </location>
</feature>
<comment type="caution">
    <text evidence="11">The sequence shown here is derived from an EMBL/GenBank/DDBJ whole genome shotgun (WGS) entry which is preliminary data.</text>
</comment>
<evidence type="ECO:0000313" key="12">
    <source>
        <dbReference type="Proteomes" id="UP001219518"/>
    </source>
</evidence>
<evidence type="ECO:0000256" key="9">
    <source>
        <dbReference type="SAM" id="MobiDB-lite"/>
    </source>
</evidence>
<dbReference type="EMBL" id="JAHWGI010001172">
    <property type="protein sequence ID" value="KAK3924315.1"/>
    <property type="molecule type" value="Genomic_DNA"/>
</dbReference>
<evidence type="ECO:0000256" key="4">
    <source>
        <dbReference type="ARBA" id="ARBA00022840"/>
    </source>
</evidence>
<dbReference type="Gene3D" id="1.10.150.280">
    <property type="entry name" value="AF1531-like domain"/>
    <property type="match status" value="1"/>
</dbReference>
<protein>
    <recommendedName>
        <fullName evidence="8">Kinesin-like protein</fullName>
    </recommendedName>
</protein>
<dbReference type="PANTHER" id="PTHR47969">
    <property type="entry name" value="CHROMOSOME-ASSOCIATED KINESIN KIF4A-RELATED"/>
    <property type="match status" value="1"/>
</dbReference>
<reference evidence="11" key="2">
    <citation type="journal article" date="2023" name="BMC Genomics">
        <title>Pest status, molecular evolution, and epigenetic factors derived from the genome assembly of Frankliniella fusca, a thysanopteran phytovirus vector.</title>
        <authorList>
            <person name="Catto M.A."/>
            <person name="Labadie P.E."/>
            <person name="Jacobson A.L."/>
            <person name="Kennedy G.G."/>
            <person name="Srinivasan R."/>
            <person name="Hunt B.G."/>
        </authorList>
    </citation>
    <scope>NUCLEOTIDE SEQUENCE</scope>
    <source>
        <strain evidence="11">PL_HMW_Pooled</strain>
    </source>
</reference>
<sequence length="735" mass="81591">MDAVVAAIRLRPIERSEIDSESVPAVDIDPEKNQVIVSRERSFTLNNVFAANATTDEIYCSVVDRVVDKVTSGYTACVMAYGQTGSGKTYTMGTKVKAPTPGIVQKALGKIFASTGDYEIHVSFLEVYKEEVLDLLAAEKKKMHLVDFKPVGLTLAKTATIESALFEMEKGLMNRHVGATNANLHSSRSHAIFTIHFSKQTEDGYCHSKLYLVDLAGSESVSEMCGDIRKEGVMINKGLLQLGNVMSALSSAEHIPYRNSALTTVLKETLSPQNYVVLLACISPLERDLAMTVNTLQFASRVSSIKGNPEAGLLIKQRMPISTPFKMPITNPFKMPPHFMKGVNTTIATPESYGKIKRPALRPLNKTFDSPRTPRVQQKKPVNWPTSTPFLSGKPLFDPTPIPKKDVCRPVKRRSSSEWDNLDISSSTVLETTSQMKIQSEVNQTGFIQSAENETWLRSLISDVIRQELKSHTFMSQTGVPDGPSPPKQLRRSVRLSKTREEIPSSFQHGDNTAIVSSPNETIRKTGLEMSKSQPREESPSSFQLGDNTAIVSSPNETIRKTGLEMSKSQPVRKSLRLSMRCSHKSKLMLEETIKPVRRSIRLSETSRPWHIVESPCNKSIIEKQQYMNVSKQSKKAARLSERLSILPKATPESAQSRVNNFVLNILQSGNIKKLQSLPTIGPKTATIINNHRIVHGPIGSFKDLSNVRGLSANFLKRFLWANNIILEDDLDDSS</sequence>
<dbReference type="GO" id="GO:0003777">
    <property type="term" value="F:microtubule motor activity"/>
    <property type="evidence" value="ECO:0007669"/>
    <property type="project" value="InterPro"/>
</dbReference>
<reference evidence="11" key="1">
    <citation type="submission" date="2021-07" db="EMBL/GenBank/DDBJ databases">
        <authorList>
            <person name="Catto M.A."/>
            <person name="Jacobson A."/>
            <person name="Kennedy G."/>
            <person name="Labadie P."/>
            <person name="Hunt B.G."/>
            <person name="Srinivasan R."/>
        </authorList>
    </citation>
    <scope>NUCLEOTIDE SEQUENCE</scope>
    <source>
        <strain evidence="11">PL_HMW_Pooled</strain>
        <tissue evidence="11">Head</tissue>
    </source>
</reference>
<dbReference type="InterPro" id="IPR019821">
    <property type="entry name" value="Kinesin_motor_CS"/>
</dbReference>
<dbReference type="SUPFAM" id="SSF52540">
    <property type="entry name" value="P-loop containing nucleoside triphosphate hydrolases"/>
    <property type="match status" value="1"/>
</dbReference>
<dbReference type="GO" id="GO:0051231">
    <property type="term" value="P:spindle elongation"/>
    <property type="evidence" value="ECO:0007669"/>
    <property type="project" value="TreeGrafter"/>
</dbReference>
<dbReference type="PROSITE" id="PS50067">
    <property type="entry name" value="KINESIN_MOTOR_2"/>
    <property type="match status" value="1"/>
</dbReference>
<accession>A0AAE1HPG1</accession>
<feature type="domain" description="Kinesin motor" evidence="10">
    <location>
        <begin position="3"/>
        <end position="305"/>
    </location>
</feature>
<dbReference type="Gene3D" id="3.40.850.10">
    <property type="entry name" value="Kinesin motor domain"/>
    <property type="match status" value="1"/>
</dbReference>
<dbReference type="InterPro" id="IPR001752">
    <property type="entry name" value="Kinesin_motor_dom"/>
</dbReference>
<dbReference type="PANTHER" id="PTHR47969:SF15">
    <property type="entry name" value="CHROMOSOME-ASSOCIATED KINESIN KIF4A-RELATED"/>
    <property type="match status" value="1"/>
</dbReference>
<dbReference type="SUPFAM" id="SSF47781">
    <property type="entry name" value="RuvA domain 2-like"/>
    <property type="match status" value="1"/>
</dbReference>
<feature type="binding site" evidence="7">
    <location>
        <begin position="82"/>
        <end position="89"/>
    </location>
    <ligand>
        <name>ATP</name>
        <dbReference type="ChEBI" id="CHEBI:30616"/>
    </ligand>
</feature>
<evidence type="ECO:0000256" key="8">
    <source>
        <dbReference type="RuleBase" id="RU000394"/>
    </source>
</evidence>
<dbReference type="InterPro" id="IPR027640">
    <property type="entry name" value="Kinesin-like_fam"/>
</dbReference>
<dbReference type="PROSITE" id="PS00411">
    <property type="entry name" value="KINESIN_MOTOR_1"/>
    <property type="match status" value="1"/>
</dbReference>
<keyword evidence="2" id="KW-0963">Cytoplasm</keyword>
<evidence type="ECO:0000256" key="3">
    <source>
        <dbReference type="ARBA" id="ARBA00022741"/>
    </source>
</evidence>
<keyword evidence="7 8" id="KW-0505">Motor protein</keyword>
<comment type="similarity">
    <text evidence="7 8">Belongs to the TRAFAC class myosin-kinesin ATPase superfamily. Kinesin family.</text>
</comment>
<dbReference type="Pfam" id="PF00225">
    <property type="entry name" value="Kinesin"/>
    <property type="match status" value="1"/>
</dbReference>